<dbReference type="InterPro" id="IPR009964">
    <property type="entry name" value="DUF1491"/>
</dbReference>
<reference evidence="1 2" key="1">
    <citation type="submission" date="2021-05" db="EMBL/GenBank/DDBJ databases">
        <title>Bacteria Genome sequencing.</title>
        <authorList>
            <person name="Takabe Y."/>
            <person name="Nakajima Y."/>
            <person name="Suzuki S."/>
            <person name="Shiozaki T."/>
        </authorList>
    </citation>
    <scope>NUCLEOTIDE SEQUENCE [LARGE SCALE GENOMIC DNA]</scope>
    <source>
        <strain evidence="1 2">AI_62</strain>
    </source>
</reference>
<evidence type="ECO:0000313" key="2">
    <source>
        <dbReference type="Proteomes" id="UP000786693"/>
    </source>
</evidence>
<accession>A0ABQ4NHJ8</accession>
<dbReference type="Gene3D" id="3.40.1530.20">
    <property type="entry name" value="Protein of unknown function (DUF1491)"/>
    <property type="match status" value="1"/>
</dbReference>
<name>A0ABQ4NHJ8_9RHOB</name>
<dbReference type="Pfam" id="PF07372">
    <property type="entry name" value="DUF1491"/>
    <property type="match status" value="1"/>
</dbReference>
<comment type="caution">
    <text evidence="1">The sequence shown here is derived from an EMBL/GenBank/DDBJ whole genome shotgun (WGS) entry which is preliminary data.</text>
</comment>
<organism evidence="1 2">
    <name type="scientific">Jannaschia pagri</name>
    <dbReference type="NCBI Taxonomy" id="2829797"/>
    <lineage>
        <taxon>Bacteria</taxon>
        <taxon>Pseudomonadati</taxon>
        <taxon>Pseudomonadota</taxon>
        <taxon>Alphaproteobacteria</taxon>
        <taxon>Rhodobacterales</taxon>
        <taxon>Roseobacteraceae</taxon>
        <taxon>Jannaschia</taxon>
    </lineage>
</organism>
<dbReference type="EMBL" id="BPFH01000001">
    <property type="protein sequence ID" value="GIT93674.1"/>
    <property type="molecule type" value="Genomic_DNA"/>
</dbReference>
<protein>
    <submittedName>
        <fullName evidence="1">GTP-binding protein</fullName>
    </submittedName>
</protein>
<proteinExistence type="predicted"/>
<sequence>MRGEPQAGGNAPLCPMTRLTASFWVAAYRKRLDLYGIPCMVVRHGDDTSGAVLVKLNTLDGQARVYQRSFDLTTGDRAWIVLAEGADRDCDAACAKQASFDPDLWVLEVEDRAGRHLLDEDGLT</sequence>
<keyword evidence="2" id="KW-1185">Reference proteome</keyword>
<gene>
    <name evidence="1" type="ORF">JANAI62_02970</name>
</gene>
<dbReference type="Proteomes" id="UP000786693">
    <property type="component" value="Unassembled WGS sequence"/>
</dbReference>
<evidence type="ECO:0000313" key="1">
    <source>
        <dbReference type="EMBL" id="GIT93674.1"/>
    </source>
</evidence>